<keyword evidence="3" id="KW-0862">Zinc</keyword>
<dbReference type="InterPro" id="IPR037274">
    <property type="entry name" value="Znf_CHY_sf"/>
</dbReference>
<dbReference type="PANTHER" id="PTHR28082">
    <property type="entry name" value="ZINC FINGER PROTEIN"/>
    <property type="match status" value="1"/>
</dbReference>
<dbReference type="PIRSF" id="PIRSF017292">
    <property type="entry name" value="UCP017292_Znf_CHY"/>
    <property type="match status" value="1"/>
</dbReference>
<dbReference type="AlphaFoldDB" id="A0A6I2M768"/>
<evidence type="ECO:0000313" key="6">
    <source>
        <dbReference type="Proteomes" id="UP000441585"/>
    </source>
</evidence>
<evidence type="ECO:0000256" key="1">
    <source>
        <dbReference type="ARBA" id="ARBA00022723"/>
    </source>
</evidence>
<dbReference type="PANTHER" id="PTHR28082:SF1">
    <property type="entry name" value="HELPER OF TIM PROTEIN 13"/>
    <property type="match status" value="1"/>
</dbReference>
<evidence type="ECO:0000256" key="3">
    <source>
        <dbReference type="ARBA" id="ARBA00022833"/>
    </source>
</evidence>
<dbReference type="EMBL" id="WKKF01000002">
    <property type="protein sequence ID" value="MRX54075.1"/>
    <property type="molecule type" value="Genomic_DNA"/>
</dbReference>
<protein>
    <recommendedName>
        <fullName evidence="4">CHY-type domain-containing protein</fullName>
    </recommendedName>
</protein>
<dbReference type="InterPro" id="IPR052604">
    <property type="entry name" value="Mito_Tim_assembly_helper"/>
</dbReference>
<evidence type="ECO:0000259" key="4">
    <source>
        <dbReference type="PROSITE" id="PS51266"/>
    </source>
</evidence>
<evidence type="ECO:0000256" key="2">
    <source>
        <dbReference type="ARBA" id="ARBA00022771"/>
    </source>
</evidence>
<organism evidence="5 6">
    <name type="scientific">Metabacillus idriensis</name>
    <dbReference type="NCBI Taxonomy" id="324768"/>
    <lineage>
        <taxon>Bacteria</taxon>
        <taxon>Bacillati</taxon>
        <taxon>Bacillota</taxon>
        <taxon>Bacilli</taxon>
        <taxon>Bacillales</taxon>
        <taxon>Bacillaceae</taxon>
        <taxon>Metabacillus</taxon>
    </lineage>
</organism>
<reference evidence="5 6" key="1">
    <citation type="submission" date="2019-11" db="EMBL/GenBank/DDBJ databases">
        <title>Bacillus idriensis genome.</title>
        <authorList>
            <person name="Konopka E.N."/>
            <person name="Newman J.D."/>
        </authorList>
    </citation>
    <scope>NUCLEOTIDE SEQUENCE [LARGE SCALE GENOMIC DNA]</scope>
    <source>
        <strain evidence="5 6">DSM 19097</strain>
    </source>
</reference>
<dbReference type="InterPro" id="IPR016694">
    <property type="entry name" value="UCP017292"/>
</dbReference>
<feature type="domain" description="CHY-type" evidence="4">
    <location>
        <begin position="7"/>
        <end position="88"/>
    </location>
</feature>
<keyword evidence="6" id="KW-1185">Reference proteome</keyword>
<comment type="caution">
    <text evidence="5">The sequence shown here is derived from an EMBL/GenBank/DDBJ whole genome shotgun (WGS) entry which is preliminary data.</text>
</comment>
<evidence type="ECO:0000313" key="5">
    <source>
        <dbReference type="EMBL" id="MRX54075.1"/>
    </source>
</evidence>
<sequence>MTVKGVALDANTRCRHYGTDKDIIAIKFKCCETFYACYECHEQLADHSPEVWDKSERDMPAVLCGSCRHVLTIQEYMDSGNCCPKCGSVFNPGCKTHYHLYFRS</sequence>
<keyword evidence="1" id="KW-0479">Metal-binding</keyword>
<accession>A0A6I2M768</accession>
<dbReference type="GO" id="GO:0045041">
    <property type="term" value="P:protein import into mitochondrial intermembrane space"/>
    <property type="evidence" value="ECO:0007669"/>
    <property type="project" value="TreeGrafter"/>
</dbReference>
<gene>
    <name evidence="5" type="ORF">GJU41_08835</name>
</gene>
<dbReference type="InterPro" id="IPR008913">
    <property type="entry name" value="Znf_CHY"/>
</dbReference>
<dbReference type="GO" id="GO:0008270">
    <property type="term" value="F:zinc ion binding"/>
    <property type="evidence" value="ECO:0007669"/>
    <property type="project" value="UniProtKB-KW"/>
</dbReference>
<proteinExistence type="predicted"/>
<dbReference type="Proteomes" id="UP000441585">
    <property type="component" value="Unassembled WGS sequence"/>
</dbReference>
<dbReference type="PROSITE" id="PS51266">
    <property type="entry name" value="ZF_CHY"/>
    <property type="match status" value="1"/>
</dbReference>
<dbReference type="Pfam" id="PF05495">
    <property type="entry name" value="zf-CHY"/>
    <property type="match status" value="1"/>
</dbReference>
<dbReference type="SUPFAM" id="SSF161219">
    <property type="entry name" value="CHY zinc finger-like"/>
    <property type="match status" value="1"/>
</dbReference>
<keyword evidence="2" id="KW-0863">Zinc-finger</keyword>
<name>A0A6I2M768_9BACI</name>
<dbReference type="RefSeq" id="WP_070878846.1">
    <property type="nucleotide sequence ID" value="NZ_CAJFZX010000013.1"/>
</dbReference>